<name>A0A0A9GD33_ARUDO</name>
<dbReference type="EMBL" id="GBRH01179338">
    <property type="protein sequence ID" value="JAE18558.1"/>
    <property type="molecule type" value="Transcribed_RNA"/>
</dbReference>
<proteinExistence type="predicted"/>
<organism evidence="1">
    <name type="scientific">Arundo donax</name>
    <name type="common">Giant reed</name>
    <name type="synonym">Donax arundinaceus</name>
    <dbReference type="NCBI Taxonomy" id="35708"/>
    <lineage>
        <taxon>Eukaryota</taxon>
        <taxon>Viridiplantae</taxon>
        <taxon>Streptophyta</taxon>
        <taxon>Embryophyta</taxon>
        <taxon>Tracheophyta</taxon>
        <taxon>Spermatophyta</taxon>
        <taxon>Magnoliopsida</taxon>
        <taxon>Liliopsida</taxon>
        <taxon>Poales</taxon>
        <taxon>Poaceae</taxon>
        <taxon>PACMAD clade</taxon>
        <taxon>Arundinoideae</taxon>
        <taxon>Arundineae</taxon>
        <taxon>Arundo</taxon>
    </lineage>
</organism>
<protein>
    <submittedName>
        <fullName evidence="1">Uncharacterized protein</fullName>
    </submittedName>
</protein>
<evidence type="ECO:0000313" key="1">
    <source>
        <dbReference type="EMBL" id="JAE18558.1"/>
    </source>
</evidence>
<sequence>MSHGYHGHEYVVHISIEMDMYSYLDGDGYVGILNEEVKYNLPYMYKSVPYLMQVSF</sequence>
<reference evidence="1" key="1">
    <citation type="submission" date="2014-09" db="EMBL/GenBank/DDBJ databases">
        <authorList>
            <person name="Magalhaes I.L.F."/>
            <person name="Oliveira U."/>
            <person name="Santos F.R."/>
            <person name="Vidigal T.H.D.A."/>
            <person name="Brescovit A.D."/>
            <person name="Santos A.J."/>
        </authorList>
    </citation>
    <scope>NUCLEOTIDE SEQUENCE</scope>
    <source>
        <tissue evidence="1">Shoot tissue taken approximately 20 cm above the soil surface</tissue>
    </source>
</reference>
<reference evidence="1" key="2">
    <citation type="journal article" date="2015" name="Data Brief">
        <title>Shoot transcriptome of the giant reed, Arundo donax.</title>
        <authorList>
            <person name="Barrero R.A."/>
            <person name="Guerrero F.D."/>
            <person name="Moolhuijzen P."/>
            <person name="Goolsby J.A."/>
            <person name="Tidwell J."/>
            <person name="Bellgard S.E."/>
            <person name="Bellgard M.I."/>
        </authorList>
    </citation>
    <scope>NUCLEOTIDE SEQUENCE</scope>
    <source>
        <tissue evidence="1">Shoot tissue taken approximately 20 cm above the soil surface</tissue>
    </source>
</reference>
<accession>A0A0A9GD33</accession>
<dbReference type="AlphaFoldDB" id="A0A0A9GD33"/>